<reference evidence="2" key="1">
    <citation type="submission" date="2021-03" db="EMBL/GenBank/DDBJ databases">
        <title>Draft genome sequence of rust myrtle Austropuccinia psidii MF-1, a brazilian biotype.</title>
        <authorList>
            <person name="Quecine M.C."/>
            <person name="Pachon D.M.R."/>
            <person name="Bonatelli M.L."/>
            <person name="Correr F.H."/>
            <person name="Franceschini L.M."/>
            <person name="Leite T.F."/>
            <person name="Margarido G.R.A."/>
            <person name="Almeida C.A."/>
            <person name="Ferrarezi J.A."/>
            <person name="Labate C.A."/>
        </authorList>
    </citation>
    <scope>NUCLEOTIDE SEQUENCE</scope>
    <source>
        <strain evidence="2">MF-1</strain>
    </source>
</reference>
<evidence type="ECO:0000256" key="1">
    <source>
        <dbReference type="SAM" id="MobiDB-lite"/>
    </source>
</evidence>
<name>A0A9Q3Q7V9_9BASI</name>
<proteinExistence type="predicted"/>
<sequence length="92" mass="10413">MPSVPSSSLGNQPSAALSEDNDSYQLCLSCIERMQKKKNQLLKQISEFQEQDHVIYLLTEQLCIQDIQNAHLQAHALHELAELVACLRTLLH</sequence>
<accession>A0A9Q3Q7V9</accession>
<evidence type="ECO:0000313" key="3">
    <source>
        <dbReference type="Proteomes" id="UP000765509"/>
    </source>
</evidence>
<comment type="caution">
    <text evidence="2">The sequence shown here is derived from an EMBL/GenBank/DDBJ whole genome shotgun (WGS) entry which is preliminary data.</text>
</comment>
<protein>
    <submittedName>
        <fullName evidence="2">Uncharacterized protein</fullName>
    </submittedName>
</protein>
<dbReference type="EMBL" id="AVOT02130689">
    <property type="protein sequence ID" value="MBW0588469.1"/>
    <property type="molecule type" value="Genomic_DNA"/>
</dbReference>
<keyword evidence="3" id="KW-1185">Reference proteome</keyword>
<evidence type="ECO:0000313" key="2">
    <source>
        <dbReference type="EMBL" id="MBW0588469.1"/>
    </source>
</evidence>
<feature type="region of interest" description="Disordered" evidence="1">
    <location>
        <begin position="1"/>
        <end position="20"/>
    </location>
</feature>
<organism evidence="2 3">
    <name type="scientific">Austropuccinia psidii MF-1</name>
    <dbReference type="NCBI Taxonomy" id="1389203"/>
    <lineage>
        <taxon>Eukaryota</taxon>
        <taxon>Fungi</taxon>
        <taxon>Dikarya</taxon>
        <taxon>Basidiomycota</taxon>
        <taxon>Pucciniomycotina</taxon>
        <taxon>Pucciniomycetes</taxon>
        <taxon>Pucciniales</taxon>
        <taxon>Sphaerophragmiaceae</taxon>
        <taxon>Austropuccinia</taxon>
    </lineage>
</organism>
<feature type="compositionally biased region" description="Polar residues" evidence="1">
    <location>
        <begin position="1"/>
        <end position="15"/>
    </location>
</feature>
<dbReference type="AlphaFoldDB" id="A0A9Q3Q7V9"/>
<gene>
    <name evidence="2" type="ORF">O181_128184</name>
</gene>
<dbReference type="Proteomes" id="UP000765509">
    <property type="component" value="Unassembled WGS sequence"/>
</dbReference>